<evidence type="ECO:0000256" key="1">
    <source>
        <dbReference type="ARBA" id="ARBA00004123"/>
    </source>
</evidence>
<dbReference type="PANTHER" id="PTHR45993:SF10">
    <property type="entry name" value="ZINC FINGER PROTEIN 208 ISOFORM X1-RELATED"/>
    <property type="match status" value="1"/>
</dbReference>
<dbReference type="Pfam" id="PF00096">
    <property type="entry name" value="zf-C2H2"/>
    <property type="match status" value="3"/>
</dbReference>
<sequence length="218" mass="24842">MKKTDSPCCSTSSNKLKQSEKINSDKLLCSNVAIANRFHPPLISSSNNIHSYFDFLRSFLSPSSFSFWQTYSLLCSSLPLQPKLSTHSHPYTIASNTALLSSTNYFHRSNKSRNLKKYQCDICSRAFSRSNTLVTHKRIHTGEKPFLCDICDRAFRQPGNLTRHKLTHSTVKPYVCELCAKAFNRTSNLRTHLLTHSLGLTTNEHNLHINNDKFDSNK</sequence>
<dbReference type="Proteomes" id="UP000663834">
    <property type="component" value="Unassembled WGS sequence"/>
</dbReference>
<dbReference type="FunFam" id="3.30.160.60:FF:001182">
    <property type="entry name" value="Zinc finger, C2H2 type"/>
    <property type="match status" value="1"/>
</dbReference>
<protein>
    <recommendedName>
        <fullName evidence="10">C2H2-type domain-containing protein</fullName>
    </recommendedName>
</protein>
<proteinExistence type="predicted"/>
<keyword evidence="2" id="KW-0479">Metal-binding</keyword>
<dbReference type="GO" id="GO:0003700">
    <property type="term" value="F:DNA-binding transcription factor activity"/>
    <property type="evidence" value="ECO:0007669"/>
    <property type="project" value="TreeGrafter"/>
</dbReference>
<dbReference type="EMBL" id="CAJNOW010010825">
    <property type="protein sequence ID" value="CAF1588602.1"/>
    <property type="molecule type" value="Genomic_DNA"/>
</dbReference>
<evidence type="ECO:0000256" key="6">
    <source>
        <dbReference type="ARBA" id="ARBA00023015"/>
    </source>
</evidence>
<reference evidence="11" key="1">
    <citation type="submission" date="2021-02" db="EMBL/GenBank/DDBJ databases">
        <authorList>
            <person name="Nowell W R."/>
        </authorList>
    </citation>
    <scope>NUCLEOTIDE SEQUENCE</scope>
</reference>
<keyword evidence="5" id="KW-0862">Zinc</keyword>
<dbReference type="InterPro" id="IPR051497">
    <property type="entry name" value="Dev/Hematopoietic_TF"/>
</dbReference>
<keyword evidence="6" id="KW-0805">Transcription regulation</keyword>
<dbReference type="AlphaFoldDB" id="A0A815ZXZ8"/>
<name>A0A815ZXZ8_9BILA</name>
<dbReference type="GO" id="GO:0005634">
    <property type="term" value="C:nucleus"/>
    <property type="evidence" value="ECO:0007669"/>
    <property type="project" value="UniProtKB-SubCell"/>
</dbReference>
<keyword evidence="7" id="KW-0804">Transcription</keyword>
<dbReference type="FunFam" id="3.30.160.60:FF:000634">
    <property type="entry name" value="Zinc finger X-chromosomal protein"/>
    <property type="match status" value="1"/>
</dbReference>
<dbReference type="PROSITE" id="PS00028">
    <property type="entry name" value="ZINC_FINGER_C2H2_1"/>
    <property type="match status" value="3"/>
</dbReference>
<dbReference type="EMBL" id="CAJOBJ010003999">
    <property type="protein sequence ID" value="CAF3985726.1"/>
    <property type="molecule type" value="Genomic_DNA"/>
</dbReference>
<evidence type="ECO:0000256" key="7">
    <source>
        <dbReference type="ARBA" id="ARBA00023163"/>
    </source>
</evidence>
<dbReference type="GO" id="GO:0008270">
    <property type="term" value="F:zinc ion binding"/>
    <property type="evidence" value="ECO:0007669"/>
    <property type="project" value="UniProtKB-KW"/>
</dbReference>
<dbReference type="InterPro" id="IPR036236">
    <property type="entry name" value="Znf_C2H2_sf"/>
</dbReference>
<dbReference type="SMART" id="SM00355">
    <property type="entry name" value="ZnF_C2H2"/>
    <property type="match status" value="3"/>
</dbReference>
<keyword evidence="4 9" id="KW-0863">Zinc-finger</keyword>
<dbReference type="PANTHER" id="PTHR45993">
    <property type="entry name" value="B-CELL LYMPHOMA/LEUKEMIA 11"/>
    <property type="match status" value="1"/>
</dbReference>
<dbReference type="InterPro" id="IPR013087">
    <property type="entry name" value="Znf_C2H2_type"/>
</dbReference>
<evidence type="ECO:0000313" key="12">
    <source>
        <dbReference type="EMBL" id="CAF3985726.1"/>
    </source>
</evidence>
<gene>
    <name evidence="12" type="ORF">GIL414_LOCUS10926</name>
    <name evidence="11" type="ORF">KQP761_LOCUS20941</name>
</gene>
<dbReference type="Proteomes" id="UP000681720">
    <property type="component" value="Unassembled WGS sequence"/>
</dbReference>
<evidence type="ECO:0000313" key="11">
    <source>
        <dbReference type="EMBL" id="CAF1588602.1"/>
    </source>
</evidence>
<dbReference type="FunFam" id="3.30.160.60:FF:000512">
    <property type="entry name" value="zinc finger protein 197 isoform X1"/>
    <property type="match status" value="1"/>
</dbReference>
<organism evidence="11 13">
    <name type="scientific">Rotaria magnacalcarata</name>
    <dbReference type="NCBI Taxonomy" id="392030"/>
    <lineage>
        <taxon>Eukaryota</taxon>
        <taxon>Metazoa</taxon>
        <taxon>Spiralia</taxon>
        <taxon>Gnathifera</taxon>
        <taxon>Rotifera</taxon>
        <taxon>Eurotatoria</taxon>
        <taxon>Bdelloidea</taxon>
        <taxon>Philodinida</taxon>
        <taxon>Philodinidae</taxon>
        <taxon>Rotaria</taxon>
    </lineage>
</organism>
<dbReference type="Gene3D" id="3.30.160.60">
    <property type="entry name" value="Classic Zinc Finger"/>
    <property type="match status" value="3"/>
</dbReference>
<dbReference type="OrthoDB" id="10068874at2759"/>
<comment type="subcellular location">
    <subcellularLocation>
        <location evidence="1">Nucleus</location>
    </subcellularLocation>
</comment>
<evidence type="ECO:0000256" key="8">
    <source>
        <dbReference type="ARBA" id="ARBA00023242"/>
    </source>
</evidence>
<dbReference type="PROSITE" id="PS50157">
    <property type="entry name" value="ZINC_FINGER_C2H2_2"/>
    <property type="match status" value="3"/>
</dbReference>
<dbReference type="GO" id="GO:0006357">
    <property type="term" value="P:regulation of transcription by RNA polymerase II"/>
    <property type="evidence" value="ECO:0007669"/>
    <property type="project" value="TreeGrafter"/>
</dbReference>
<accession>A0A815ZXZ8</accession>
<feature type="domain" description="C2H2-type" evidence="10">
    <location>
        <begin position="146"/>
        <end position="173"/>
    </location>
</feature>
<evidence type="ECO:0000256" key="4">
    <source>
        <dbReference type="ARBA" id="ARBA00022771"/>
    </source>
</evidence>
<feature type="domain" description="C2H2-type" evidence="10">
    <location>
        <begin position="174"/>
        <end position="197"/>
    </location>
</feature>
<evidence type="ECO:0000256" key="3">
    <source>
        <dbReference type="ARBA" id="ARBA00022737"/>
    </source>
</evidence>
<dbReference type="GO" id="GO:0000978">
    <property type="term" value="F:RNA polymerase II cis-regulatory region sequence-specific DNA binding"/>
    <property type="evidence" value="ECO:0007669"/>
    <property type="project" value="TreeGrafter"/>
</dbReference>
<dbReference type="SUPFAM" id="SSF57667">
    <property type="entry name" value="beta-beta-alpha zinc fingers"/>
    <property type="match status" value="2"/>
</dbReference>
<evidence type="ECO:0000256" key="2">
    <source>
        <dbReference type="ARBA" id="ARBA00022723"/>
    </source>
</evidence>
<keyword evidence="8" id="KW-0539">Nucleus</keyword>
<evidence type="ECO:0000256" key="9">
    <source>
        <dbReference type="PROSITE-ProRule" id="PRU00042"/>
    </source>
</evidence>
<evidence type="ECO:0000313" key="13">
    <source>
        <dbReference type="Proteomes" id="UP000663834"/>
    </source>
</evidence>
<evidence type="ECO:0000259" key="10">
    <source>
        <dbReference type="PROSITE" id="PS50157"/>
    </source>
</evidence>
<feature type="domain" description="C2H2-type" evidence="10">
    <location>
        <begin position="118"/>
        <end position="145"/>
    </location>
</feature>
<evidence type="ECO:0000256" key="5">
    <source>
        <dbReference type="ARBA" id="ARBA00022833"/>
    </source>
</evidence>
<comment type="caution">
    <text evidence="11">The sequence shown here is derived from an EMBL/GenBank/DDBJ whole genome shotgun (WGS) entry which is preliminary data.</text>
</comment>
<keyword evidence="3" id="KW-0677">Repeat</keyword>